<accession>A0ABT8Y7F1</accession>
<reference evidence="2" key="1">
    <citation type="submission" date="2023-07" db="EMBL/GenBank/DDBJ databases">
        <authorList>
            <person name="Kim M."/>
        </authorList>
    </citation>
    <scope>NUCLEOTIDE SEQUENCE</scope>
    <source>
        <strain evidence="2">BIUV-7</strain>
    </source>
</reference>
<evidence type="ECO:0000313" key="2">
    <source>
        <dbReference type="EMBL" id="MDO6414247.1"/>
    </source>
</evidence>
<keyword evidence="3" id="KW-1185">Reference proteome</keyword>
<feature type="chain" id="PRO_5046391352" evidence="1">
    <location>
        <begin position="20"/>
        <end position="112"/>
    </location>
</feature>
<dbReference type="Proteomes" id="UP001169764">
    <property type="component" value="Unassembled WGS sequence"/>
</dbReference>
<organism evidence="2 3">
    <name type="scientific">Sphingomonas natans</name>
    <dbReference type="NCBI Taxonomy" id="3063330"/>
    <lineage>
        <taxon>Bacteria</taxon>
        <taxon>Pseudomonadati</taxon>
        <taxon>Pseudomonadota</taxon>
        <taxon>Alphaproteobacteria</taxon>
        <taxon>Sphingomonadales</taxon>
        <taxon>Sphingomonadaceae</taxon>
        <taxon>Sphingomonas</taxon>
    </lineage>
</organism>
<feature type="signal peptide" evidence="1">
    <location>
        <begin position="1"/>
        <end position="19"/>
    </location>
</feature>
<dbReference type="InterPro" id="IPR046150">
    <property type="entry name" value="DUF6152"/>
</dbReference>
<comment type="caution">
    <text evidence="2">The sequence shown here is derived from an EMBL/GenBank/DDBJ whole genome shotgun (WGS) entry which is preliminary data.</text>
</comment>
<sequence length="112" mass="12453">MRRSLLVATLIPAAALAHHGWSTYDPDKPVSVTSKLSEVSWSNPHATAKVAYQRRTWDVVLAPVARMETRGLTPAMLKSGKPVTLEGQVRKDGTPEMKIDRLTLDGRTYELR</sequence>
<evidence type="ECO:0000256" key="1">
    <source>
        <dbReference type="SAM" id="SignalP"/>
    </source>
</evidence>
<protein>
    <submittedName>
        <fullName evidence="2">DUF6152 family protein</fullName>
    </submittedName>
</protein>
<dbReference type="EMBL" id="JAUOTP010000003">
    <property type="protein sequence ID" value="MDO6414247.1"/>
    <property type="molecule type" value="Genomic_DNA"/>
</dbReference>
<keyword evidence="1" id="KW-0732">Signal</keyword>
<name>A0ABT8Y7F1_9SPHN</name>
<gene>
    <name evidence="2" type="ORF">Q4F19_07620</name>
</gene>
<dbReference type="Pfam" id="PF19649">
    <property type="entry name" value="DUF6152"/>
    <property type="match status" value="1"/>
</dbReference>
<evidence type="ECO:0000313" key="3">
    <source>
        <dbReference type="Proteomes" id="UP001169764"/>
    </source>
</evidence>
<proteinExistence type="predicted"/>